<feature type="transmembrane region" description="Helical" evidence="1">
    <location>
        <begin position="12"/>
        <end position="34"/>
    </location>
</feature>
<dbReference type="EMBL" id="CP017641">
    <property type="protein sequence ID" value="APZ94976.1"/>
    <property type="molecule type" value="Genomic_DNA"/>
</dbReference>
<dbReference type="OrthoDB" id="283150at2"/>
<evidence type="ECO:0000256" key="1">
    <source>
        <dbReference type="SAM" id="Phobius"/>
    </source>
</evidence>
<organism evidence="2 3">
    <name type="scientific">Fuerstiella marisgermanici</name>
    <dbReference type="NCBI Taxonomy" id="1891926"/>
    <lineage>
        <taxon>Bacteria</taxon>
        <taxon>Pseudomonadati</taxon>
        <taxon>Planctomycetota</taxon>
        <taxon>Planctomycetia</taxon>
        <taxon>Planctomycetales</taxon>
        <taxon>Planctomycetaceae</taxon>
        <taxon>Fuerstiella</taxon>
    </lineage>
</organism>
<feature type="transmembrane region" description="Helical" evidence="1">
    <location>
        <begin position="128"/>
        <end position="147"/>
    </location>
</feature>
<feature type="transmembrane region" description="Helical" evidence="1">
    <location>
        <begin position="159"/>
        <end position="185"/>
    </location>
</feature>
<dbReference type="Pfam" id="PF10067">
    <property type="entry name" value="DUF2306"/>
    <property type="match status" value="1"/>
</dbReference>
<dbReference type="STRING" id="1891926.Fuma_04628"/>
<dbReference type="InterPro" id="IPR018750">
    <property type="entry name" value="DUF2306_membrane"/>
</dbReference>
<keyword evidence="3" id="KW-1185">Reference proteome</keyword>
<reference evidence="2 3" key="1">
    <citation type="journal article" date="2016" name="Front. Microbiol.">
        <title>Fuerstia marisgermanicae gen. nov., sp. nov., an Unusual Member of the Phylum Planctomycetes from the German Wadden Sea.</title>
        <authorList>
            <person name="Kohn T."/>
            <person name="Heuer A."/>
            <person name="Jogler M."/>
            <person name="Vollmers J."/>
            <person name="Boedeker C."/>
            <person name="Bunk B."/>
            <person name="Rast P."/>
            <person name="Borchert D."/>
            <person name="Glockner I."/>
            <person name="Freese H.M."/>
            <person name="Klenk H.P."/>
            <person name="Overmann J."/>
            <person name="Kaster A.K."/>
            <person name="Rohde M."/>
            <person name="Wiegand S."/>
            <person name="Jogler C."/>
        </authorList>
    </citation>
    <scope>NUCLEOTIDE SEQUENCE [LARGE SCALE GENOMIC DNA]</scope>
    <source>
        <strain evidence="2 3">NH11</strain>
    </source>
</reference>
<accession>A0A1P8WLQ4</accession>
<keyword evidence="1" id="KW-0472">Membrane</keyword>
<evidence type="ECO:0000313" key="3">
    <source>
        <dbReference type="Proteomes" id="UP000187735"/>
    </source>
</evidence>
<protein>
    <recommendedName>
        <fullName evidence="4">DUF2306 domain-containing protein</fullName>
    </recommendedName>
</protein>
<dbReference type="RefSeq" id="WP_077026202.1">
    <property type="nucleotide sequence ID" value="NZ_CP017641.1"/>
</dbReference>
<dbReference type="AlphaFoldDB" id="A0A1P8WLQ4"/>
<name>A0A1P8WLQ4_9PLAN</name>
<sequence>MKRGDDQFRTLRYLLLICASVLILRVTSSVVLSYRGYLPPDFTTNFLRGREAYFFGSYQWAFYVHIASGPVSLVLGMLLLSGRFRRKWPQWHRVLGRVQGANVLGLVTPSGLWMAFNAESGWVAELGFAALAIATGFSIAMGWFAAVKRRFAFHQRWMWRCYVLLCSAVVLRVIGGLATVAGYYSEWLYPLNAWACWVVPLAALEATWVFRQQKFSPLRGVNDSRGAG</sequence>
<gene>
    <name evidence="2" type="ORF">Fuma_04628</name>
</gene>
<evidence type="ECO:0008006" key="4">
    <source>
        <dbReference type="Google" id="ProtNLM"/>
    </source>
</evidence>
<feature type="transmembrane region" description="Helical" evidence="1">
    <location>
        <begin position="60"/>
        <end position="82"/>
    </location>
</feature>
<dbReference type="Proteomes" id="UP000187735">
    <property type="component" value="Chromosome"/>
</dbReference>
<proteinExistence type="predicted"/>
<evidence type="ECO:0000313" key="2">
    <source>
        <dbReference type="EMBL" id="APZ94976.1"/>
    </source>
</evidence>
<feature type="transmembrane region" description="Helical" evidence="1">
    <location>
        <begin position="94"/>
        <end position="116"/>
    </location>
</feature>
<keyword evidence="1" id="KW-0812">Transmembrane</keyword>
<keyword evidence="1" id="KW-1133">Transmembrane helix</keyword>
<feature type="transmembrane region" description="Helical" evidence="1">
    <location>
        <begin position="191"/>
        <end position="210"/>
    </location>
</feature>
<dbReference type="KEGG" id="fmr:Fuma_04628"/>